<comment type="caution">
    <text evidence="1">The sequence shown here is derived from an EMBL/GenBank/DDBJ whole genome shotgun (WGS) entry which is preliminary data.</text>
</comment>
<organism evidence="1 2">
    <name type="scientific">Psychrosphaera aquimarina</name>
    <dbReference type="NCBI Taxonomy" id="2044854"/>
    <lineage>
        <taxon>Bacteria</taxon>
        <taxon>Pseudomonadati</taxon>
        <taxon>Pseudomonadota</taxon>
        <taxon>Gammaproteobacteria</taxon>
        <taxon>Alteromonadales</taxon>
        <taxon>Pseudoalteromonadaceae</taxon>
        <taxon>Psychrosphaera</taxon>
    </lineage>
</organism>
<evidence type="ECO:0000313" key="1">
    <source>
        <dbReference type="EMBL" id="MDU0113070.1"/>
    </source>
</evidence>
<dbReference type="Proteomes" id="UP001257914">
    <property type="component" value="Unassembled WGS sequence"/>
</dbReference>
<name>A0ABU3R074_9GAMM</name>
<proteinExistence type="predicted"/>
<dbReference type="Pfam" id="PF20043">
    <property type="entry name" value="DUF6445"/>
    <property type="match status" value="1"/>
</dbReference>
<dbReference type="EMBL" id="JAWCUA010000007">
    <property type="protein sequence ID" value="MDU0113070.1"/>
    <property type="molecule type" value="Genomic_DNA"/>
</dbReference>
<dbReference type="InterPro" id="IPR045617">
    <property type="entry name" value="DUF6445"/>
</dbReference>
<evidence type="ECO:0000313" key="2">
    <source>
        <dbReference type="Proteomes" id="UP001257914"/>
    </source>
</evidence>
<accession>A0ABU3R074</accession>
<protein>
    <submittedName>
        <fullName evidence="1">DUF6445 family protein</fullName>
    </submittedName>
</protein>
<gene>
    <name evidence="1" type="ORF">RT723_08680</name>
</gene>
<dbReference type="RefSeq" id="WP_315946682.1">
    <property type="nucleotide sequence ID" value="NZ_JAWCUA010000007.1"/>
</dbReference>
<keyword evidence="2" id="KW-1185">Reference proteome</keyword>
<reference evidence="1 2" key="1">
    <citation type="submission" date="2023-10" db="EMBL/GenBank/DDBJ databases">
        <title>Psychrosphaera aquimaarina strain SW33 isolated from seawater.</title>
        <authorList>
            <person name="Bayburt H."/>
            <person name="Kim J.M."/>
            <person name="Choi B.J."/>
            <person name="Jeon C.O."/>
        </authorList>
    </citation>
    <scope>NUCLEOTIDE SEQUENCE [LARGE SCALE GENOMIC DNA]</scope>
    <source>
        <strain evidence="1 2">KCTC 52743</strain>
    </source>
</reference>
<sequence>MSAEYFTPNPNMQVNVMRMGVEQTPLIIIDDFASSTEALKTFAYEHAEYAPDEKTLYPGVRSPLPDSYIIKLLQAVYQPLYGIYGIELSKRVTPLSSYFSLLSLAPNALHLLQRMPHFDTNSSTCFAVLHYLAEGPHGGTGLYRHNPTKFERITEARCDQYISSAKQYIEQHGEPEPGYITGSNDHFEKFYEVEYKPNRLVIYPSNLLHSVTVDKTNDLSSDPKNGRLTANIFFEFK</sequence>